<feature type="transmembrane region" description="Helical" evidence="7">
    <location>
        <begin position="451"/>
        <end position="474"/>
    </location>
</feature>
<name>A0A8K0V9L6_9RHOB</name>
<proteinExistence type="predicted"/>
<evidence type="ECO:0000259" key="8">
    <source>
        <dbReference type="Pfam" id="PF02706"/>
    </source>
</evidence>
<dbReference type="PANTHER" id="PTHR32309:SF31">
    <property type="entry name" value="CAPSULAR EXOPOLYSACCHARIDE FAMILY"/>
    <property type="match status" value="1"/>
</dbReference>
<dbReference type="InterPro" id="IPR003856">
    <property type="entry name" value="LPS_length_determ_N"/>
</dbReference>
<evidence type="ECO:0000256" key="3">
    <source>
        <dbReference type="ARBA" id="ARBA00022692"/>
    </source>
</evidence>
<comment type="caution">
    <text evidence="9">The sequence shown here is derived from an EMBL/GenBank/DDBJ whole genome shotgun (WGS) entry which is preliminary data.</text>
</comment>
<evidence type="ECO:0000256" key="6">
    <source>
        <dbReference type="SAM" id="Coils"/>
    </source>
</evidence>
<evidence type="ECO:0000256" key="1">
    <source>
        <dbReference type="ARBA" id="ARBA00004651"/>
    </source>
</evidence>
<dbReference type="Pfam" id="PF02706">
    <property type="entry name" value="Wzz"/>
    <property type="match status" value="1"/>
</dbReference>
<keyword evidence="4 7" id="KW-1133">Transmembrane helix</keyword>
<dbReference type="RefSeq" id="WP_202686507.1">
    <property type="nucleotide sequence ID" value="NZ_JAESVN010000001.1"/>
</dbReference>
<keyword evidence="10" id="KW-1185">Reference proteome</keyword>
<accession>A0A8K0V9L6</accession>
<dbReference type="EMBL" id="JAESVN010000001">
    <property type="protein sequence ID" value="MBL4915905.1"/>
    <property type="molecule type" value="Genomic_DNA"/>
</dbReference>
<evidence type="ECO:0000313" key="9">
    <source>
        <dbReference type="EMBL" id="MBL4915905.1"/>
    </source>
</evidence>
<keyword evidence="2" id="KW-1003">Cell membrane</keyword>
<feature type="domain" description="Polysaccharide chain length determinant N-terminal" evidence="8">
    <location>
        <begin position="6"/>
        <end position="91"/>
    </location>
</feature>
<protein>
    <recommendedName>
        <fullName evidence="8">Polysaccharide chain length determinant N-terminal domain-containing protein</fullName>
    </recommendedName>
</protein>
<evidence type="ECO:0000313" key="10">
    <source>
        <dbReference type="Proteomes" id="UP000648908"/>
    </source>
</evidence>
<sequence>MGPIQSLDELIGLLIRRRLLIGAVAVFGTVLTLLHVMSRPDVFESAAVIQVQSPIVTDPISGAQVPSQSAQRLQAIEQRLTTRDNLLAVIDRHGLYQDLALSEDEMIHLLRMSLRFERVASAASPQFGAPPQVAAMIVFAQADTRDRAARIANDFAQSILDAGAEGQTGRARESVQFFSRQLEELRAEIVRTETELAGFKTENAMALPAQRALREQELVGLESDLRAVEQDLSAARSERDTVLARNSQRATDRRQMDVLEEQIARLTAQSAVLQEGRAEIRGLLVQAPEVDRRLLTFERNLSQLQEQFDLTTRRLAEARTAMDVEQHQQGETFALLERAMEPDYPVSGGRRKLALAGGLGSLMLGFGLAFLLDLRRPVLRTRAQVARELDLQPIVAIPPIRGIGRGRRGFLARMLLGSPPAARSALPAPAPATAQPKAMARLFGAAKGHAGLTPIGSGLAGSAVLLLVMIGVAVTT</sequence>
<evidence type="ECO:0000256" key="4">
    <source>
        <dbReference type="ARBA" id="ARBA00022989"/>
    </source>
</evidence>
<comment type="subcellular location">
    <subcellularLocation>
        <location evidence="1">Cell membrane</location>
        <topology evidence="1">Multi-pass membrane protein</topology>
    </subcellularLocation>
</comment>
<feature type="coiled-coil region" evidence="6">
    <location>
        <begin position="175"/>
        <end position="276"/>
    </location>
</feature>
<dbReference type="PANTHER" id="PTHR32309">
    <property type="entry name" value="TYROSINE-PROTEIN KINASE"/>
    <property type="match status" value="1"/>
</dbReference>
<keyword evidence="6" id="KW-0175">Coiled coil</keyword>
<feature type="transmembrane region" description="Helical" evidence="7">
    <location>
        <begin position="353"/>
        <end position="372"/>
    </location>
</feature>
<evidence type="ECO:0000256" key="5">
    <source>
        <dbReference type="ARBA" id="ARBA00023136"/>
    </source>
</evidence>
<evidence type="ECO:0000256" key="7">
    <source>
        <dbReference type="SAM" id="Phobius"/>
    </source>
</evidence>
<organism evidence="9 10">
    <name type="scientific">Szabonella alba</name>
    <dbReference type="NCBI Taxonomy" id="2804194"/>
    <lineage>
        <taxon>Bacteria</taxon>
        <taxon>Pseudomonadati</taxon>
        <taxon>Pseudomonadota</taxon>
        <taxon>Alphaproteobacteria</taxon>
        <taxon>Rhodobacterales</taxon>
        <taxon>Paracoccaceae</taxon>
        <taxon>Szabonella</taxon>
    </lineage>
</organism>
<gene>
    <name evidence="9" type="ORF">JL811_01615</name>
</gene>
<keyword evidence="3 7" id="KW-0812">Transmembrane</keyword>
<dbReference type="AlphaFoldDB" id="A0A8K0V9L6"/>
<feature type="transmembrane region" description="Helical" evidence="7">
    <location>
        <begin position="19"/>
        <end position="37"/>
    </location>
</feature>
<evidence type="ECO:0000256" key="2">
    <source>
        <dbReference type="ARBA" id="ARBA00022475"/>
    </source>
</evidence>
<reference evidence="9" key="1">
    <citation type="submission" date="2021-01" db="EMBL/GenBank/DDBJ databases">
        <title>Tabrizicola alba sp. nov. a motile alkaliphilic bacterium isolated from a soda lake.</title>
        <authorList>
            <person name="Szuroczki S."/>
            <person name="Abbaszade G."/>
            <person name="Schumann P."/>
            <person name="Toth E."/>
        </authorList>
    </citation>
    <scope>NUCLEOTIDE SEQUENCE</scope>
    <source>
        <strain evidence="9">DMG-N-6</strain>
    </source>
</reference>
<dbReference type="Proteomes" id="UP000648908">
    <property type="component" value="Unassembled WGS sequence"/>
</dbReference>
<dbReference type="InterPro" id="IPR050445">
    <property type="entry name" value="Bact_polysacc_biosynth/exp"/>
</dbReference>
<keyword evidence="5 7" id="KW-0472">Membrane</keyword>
<dbReference type="GO" id="GO:0005886">
    <property type="term" value="C:plasma membrane"/>
    <property type="evidence" value="ECO:0007669"/>
    <property type="project" value="UniProtKB-SubCell"/>
</dbReference>